<dbReference type="SUPFAM" id="SSF52218">
    <property type="entry name" value="Flavoproteins"/>
    <property type="match status" value="1"/>
</dbReference>
<evidence type="ECO:0000259" key="1">
    <source>
        <dbReference type="Pfam" id="PF03358"/>
    </source>
</evidence>
<organism evidence="2 3">
    <name type="scientific">Labrys monachus</name>
    <dbReference type="NCBI Taxonomy" id="217067"/>
    <lineage>
        <taxon>Bacteria</taxon>
        <taxon>Pseudomonadati</taxon>
        <taxon>Pseudomonadota</taxon>
        <taxon>Alphaproteobacteria</taxon>
        <taxon>Hyphomicrobiales</taxon>
        <taxon>Xanthobacteraceae</taxon>
        <taxon>Labrys</taxon>
    </lineage>
</organism>
<dbReference type="InterPro" id="IPR029039">
    <property type="entry name" value="Flavoprotein-like_sf"/>
</dbReference>
<dbReference type="PANTHER" id="PTHR30543">
    <property type="entry name" value="CHROMATE REDUCTASE"/>
    <property type="match status" value="1"/>
</dbReference>
<proteinExistence type="predicted"/>
<protein>
    <submittedName>
        <fullName evidence="2">Chromate reductase</fullName>
    </submittedName>
</protein>
<dbReference type="EMBL" id="JAUSVK010000001">
    <property type="protein sequence ID" value="MDQ0391596.1"/>
    <property type="molecule type" value="Genomic_DNA"/>
</dbReference>
<dbReference type="Pfam" id="PF03358">
    <property type="entry name" value="FMN_red"/>
    <property type="match status" value="1"/>
</dbReference>
<comment type="caution">
    <text evidence="2">The sequence shown here is derived from an EMBL/GenBank/DDBJ whole genome shotgun (WGS) entry which is preliminary data.</text>
</comment>
<accession>A0ABU0FAM0</accession>
<feature type="domain" description="NADPH-dependent FMN reductase-like" evidence="1">
    <location>
        <begin position="9"/>
        <end position="152"/>
    </location>
</feature>
<keyword evidence="3" id="KW-1185">Reference proteome</keyword>
<dbReference type="Proteomes" id="UP001237448">
    <property type="component" value="Unassembled WGS sequence"/>
</dbReference>
<evidence type="ECO:0000313" key="2">
    <source>
        <dbReference type="EMBL" id="MDQ0391596.1"/>
    </source>
</evidence>
<dbReference type="Gene3D" id="3.40.50.360">
    <property type="match status" value="1"/>
</dbReference>
<evidence type="ECO:0000313" key="3">
    <source>
        <dbReference type="Proteomes" id="UP001237448"/>
    </source>
</evidence>
<gene>
    <name evidence="2" type="ORF">J3R73_001388</name>
</gene>
<name>A0ABU0FAM0_9HYPH</name>
<reference evidence="2 3" key="1">
    <citation type="submission" date="2023-07" db="EMBL/GenBank/DDBJ databases">
        <title>Genomic Encyclopedia of Type Strains, Phase IV (KMG-IV): sequencing the most valuable type-strain genomes for metagenomic binning, comparative biology and taxonomic classification.</title>
        <authorList>
            <person name="Goeker M."/>
        </authorList>
    </citation>
    <scope>NUCLEOTIDE SEQUENCE [LARGE SCALE GENOMIC DNA]</scope>
    <source>
        <strain evidence="2 3">DSM 5896</strain>
    </source>
</reference>
<dbReference type="InterPro" id="IPR005025">
    <property type="entry name" value="FMN_Rdtase-like_dom"/>
</dbReference>
<sequence>MIDRPDRLRFLGLTGSLRRDSHSTAILRGLQAALGAGADLVIRDLQVPLYNEDEDGPATAEPVRQLREAIAASDGLVIATPEYNHGIPGVLKNAIDWASRPYGTSSLTGRPVLVISSSPAFTGGVRAHAQVNEALLSAQALLVPGPQVVIGGIAEKIRDGRLVDEASLAFAVAAVGRLEAACRRLRHRPEHRVA</sequence>
<dbReference type="RefSeq" id="WP_307424174.1">
    <property type="nucleotide sequence ID" value="NZ_JAUSVK010000001.1"/>
</dbReference>
<dbReference type="InterPro" id="IPR050712">
    <property type="entry name" value="NAD(P)H-dep_reductase"/>
</dbReference>
<dbReference type="PANTHER" id="PTHR30543:SF21">
    <property type="entry name" value="NAD(P)H-DEPENDENT FMN REDUCTASE LOT6"/>
    <property type="match status" value="1"/>
</dbReference>